<accession>A0A392VVC0</accession>
<dbReference type="Proteomes" id="UP000265520">
    <property type="component" value="Unassembled WGS sequence"/>
</dbReference>
<dbReference type="EMBL" id="LXQA011243368">
    <property type="protein sequence ID" value="MCI90390.1"/>
    <property type="molecule type" value="Genomic_DNA"/>
</dbReference>
<protein>
    <submittedName>
        <fullName evidence="1">Uncharacterized protein</fullName>
    </submittedName>
</protein>
<organism evidence="1 2">
    <name type="scientific">Trifolium medium</name>
    <dbReference type="NCBI Taxonomy" id="97028"/>
    <lineage>
        <taxon>Eukaryota</taxon>
        <taxon>Viridiplantae</taxon>
        <taxon>Streptophyta</taxon>
        <taxon>Embryophyta</taxon>
        <taxon>Tracheophyta</taxon>
        <taxon>Spermatophyta</taxon>
        <taxon>Magnoliopsida</taxon>
        <taxon>eudicotyledons</taxon>
        <taxon>Gunneridae</taxon>
        <taxon>Pentapetalae</taxon>
        <taxon>rosids</taxon>
        <taxon>fabids</taxon>
        <taxon>Fabales</taxon>
        <taxon>Fabaceae</taxon>
        <taxon>Papilionoideae</taxon>
        <taxon>50 kb inversion clade</taxon>
        <taxon>NPAAA clade</taxon>
        <taxon>Hologalegina</taxon>
        <taxon>IRL clade</taxon>
        <taxon>Trifolieae</taxon>
        <taxon>Trifolium</taxon>
    </lineage>
</organism>
<keyword evidence="2" id="KW-1185">Reference proteome</keyword>
<proteinExistence type="predicted"/>
<name>A0A392VVC0_9FABA</name>
<comment type="caution">
    <text evidence="1">The sequence shown here is derived from an EMBL/GenBank/DDBJ whole genome shotgun (WGS) entry which is preliminary data.</text>
</comment>
<evidence type="ECO:0000313" key="1">
    <source>
        <dbReference type="EMBL" id="MCI90390.1"/>
    </source>
</evidence>
<reference evidence="1 2" key="1">
    <citation type="journal article" date="2018" name="Front. Plant Sci.">
        <title>Red Clover (Trifolium pratense) and Zigzag Clover (T. medium) - A Picture of Genomic Similarities and Differences.</title>
        <authorList>
            <person name="Dluhosova J."/>
            <person name="Istvanek J."/>
            <person name="Nedelnik J."/>
            <person name="Repkova J."/>
        </authorList>
    </citation>
    <scope>NUCLEOTIDE SEQUENCE [LARGE SCALE GENOMIC DNA]</scope>
    <source>
        <strain evidence="2">cv. 10/8</strain>
        <tissue evidence="1">Leaf</tissue>
    </source>
</reference>
<evidence type="ECO:0000313" key="2">
    <source>
        <dbReference type="Proteomes" id="UP000265520"/>
    </source>
</evidence>
<sequence>EDPLFKEKKITAAVKFRRGGSVKENFGWKYKMEEDDDVMEENGRR</sequence>
<feature type="non-terminal residue" evidence="1">
    <location>
        <position position="1"/>
    </location>
</feature>
<dbReference type="AlphaFoldDB" id="A0A392VVC0"/>